<accession>A0A0F9UVA3</accession>
<dbReference type="AlphaFoldDB" id="A0A0F9UVA3"/>
<proteinExistence type="predicted"/>
<name>A0A0F9UVA3_9ZZZZ</name>
<comment type="caution">
    <text evidence="1">The sequence shown here is derived from an EMBL/GenBank/DDBJ whole genome shotgun (WGS) entry which is preliminary data.</text>
</comment>
<gene>
    <name evidence="1" type="ORF">LCGC14_0561190</name>
</gene>
<protein>
    <submittedName>
        <fullName evidence="1">Uncharacterized protein</fullName>
    </submittedName>
</protein>
<evidence type="ECO:0000313" key="1">
    <source>
        <dbReference type="EMBL" id="KKN57573.1"/>
    </source>
</evidence>
<sequence>MRLTKKKALEIAIELWEWIVDNPGKEKREWPEWKKYGNMVFYCPFCQYGMSAYHENCNCPLSKEYGDCDDSAYGSWDYDDEDGGHAAAVEFLAQLKELK</sequence>
<reference evidence="1" key="1">
    <citation type="journal article" date="2015" name="Nature">
        <title>Complex archaea that bridge the gap between prokaryotes and eukaryotes.</title>
        <authorList>
            <person name="Spang A."/>
            <person name="Saw J.H."/>
            <person name="Jorgensen S.L."/>
            <person name="Zaremba-Niedzwiedzka K."/>
            <person name="Martijn J."/>
            <person name="Lind A.E."/>
            <person name="van Eijk R."/>
            <person name="Schleper C."/>
            <person name="Guy L."/>
            <person name="Ettema T.J."/>
        </authorList>
    </citation>
    <scope>NUCLEOTIDE SEQUENCE</scope>
</reference>
<dbReference type="EMBL" id="LAZR01000798">
    <property type="protein sequence ID" value="KKN57573.1"/>
    <property type="molecule type" value="Genomic_DNA"/>
</dbReference>
<organism evidence="1">
    <name type="scientific">marine sediment metagenome</name>
    <dbReference type="NCBI Taxonomy" id="412755"/>
    <lineage>
        <taxon>unclassified sequences</taxon>
        <taxon>metagenomes</taxon>
        <taxon>ecological metagenomes</taxon>
    </lineage>
</organism>